<comment type="caution">
    <text evidence="1">The sequence shown here is derived from an EMBL/GenBank/DDBJ whole genome shotgun (WGS) entry which is preliminary data.</text>
</comment>
<dbReference type="Proteomes" id="UP000828390">
    <property type="component" value="Unassembled WGS sequence"/>
</dbReference>
<keyword evidence="2" id="KW-1185">Reference proteome</keyword>
<evidence type="ECO:0000313" key="2">
    <source>
        <dbReference type="Proteomes" id="UP000828390"/>
    </source>
</evidence>
<dbReference type="AlphaFoldDB" id="A0A9D4BGU0"/>
<sequence>MGSMWWKNKEFNVVIVSPFSEGEINMGLVTIRENKHGLLANRSMLCENGFQEIPRRQLNLTNQIQLMCQLSQE</sequence>
<evidence type="ECO:0000313" key="1">
    <source>
        <dbReference type="EMBL" id="KAH3694960.1"/>
    </source>
</evidence>
<proteinExistence type="predicted"/>
<protein>
    <submittedName>
        <fullName evidence="1">Uncharacterized protein</fullName>
    </submittedName>
</protein>
<reference evidence="1" key="1">
    <citation type="journal article" date="2019" name="bioRxiv">
        <title>The Genome of the Zebra Mussel, Dreissena polymorpha: A Resource for Invasive Species Research.</title>
        <authorList>
            <person name="McCartney M.A."/>
            <person name="Auch B."/>
            <person name="Kono T."/>
            <person name="Mallez S."/>
            <person name="Zhang Y."/>
            <person name="Obille A."/>
            <person name="Becker A."/>
            <person name="Abrahante J.E."/>
            <person name="Garbe J."/>
            <person name="Badalamenti J.P."/>
            <person name="Herman A."/>
            <person name="Mangelson H."/>
            <person name="Liachko I."/>
            <person name="Sullivan S."/>
            <person name="Sone E.D."/>
            <person name="Koren S."/>
            <person name="Silverstein K.A.T."/>
            <person name="Beckman K.B."/>
            <person name="Gohl D.M."/>
        </authorList>
    </citation>
    <scope>NUCLEOTIDE SEQUENCE</scope>
    <source>
        <strain evidence="1">Duluth1</strain>
        <tissue evidence="1">Whole animal</tissue>
    </source>
</reference>
<name>A0A9D4BGU0_DREPO</name>
<gene>
    <name evidence="1" type="ORF">DPMN_082406</name>
</gene>
<organism evidence="1 2">
    <name type="scientific">Dreissena polymorpha</name>
    <name type="common">Zebra mussel</name>
    <name type="synonym">Mytilus polymorpha</name>
    <dbReference type="NCBI Taxonomy" id="45954"/>
    <lineage>
        <taxon>Eukaryota</taxon>
        <taxon>Metazoa</taxon>
        <taxon>Spiralia</taxon>
        <taxon>Lophotrochozoa</taxon>
        <taxon>Mollusca</taxon>
        <taxon>Bivalvia</taxon>
        <taxon>Autobranchia</taxon>
        <taxon>Heteroconchia</taxon>
        <taxon>Euheterodonta</taxon>
        <taxon>Imparidentia</taxon>
        <taxon>Neoheterodontei</taxon>
        <taxon>Myida</taxon>
        <taxon>Dreissenoidea</taxon>
        <taxon>Dreissenidae</taxon>
        <taxon>Dreissena</taxon>
    </lineage>
</organism>
<accession>A0A9D4BGU0</accession>
<dbReference type="EMBL" id="JAIWYP010000016">
    <property type="protein sequence ID" value="KAH3694960.1"/>
    <property type="molecule type" value="Genomic_DNA"/>
</dbReference>
<reference evidence="1" key="2">
    <citation type="submission" date="2020-11" db="EMBL/GenBank/DDBJ databases">
        <authorList>
            <person name="McCartney M.A."/>
            <person name="Auch B."/>
            <person name="Kono T."/>
            <person name="Mallez S."/>
            <person name="Becker A."/>
            <person name="Gohl D.M."/>
            <person name="Silverstein K.A.T."/>
            <person name="Koren S."/>
            <person name="Bechman K.B."/>
            <person name="Herman A."/>
            <person name="Abrahante J.E."/>
            <person name="Garbe J."/>
        </authorList>
    </citation>
    <scope>NUCLEOTIDE SEQUENCE</scope>
    <source>
        <strain evidence="1">Duluth1</strain>
        <tissue evidence="1">Whole animal</tissue>
    </source>
</reference>